<reference evidence="1" key="1">
    <citation type="submission" date="2022-06" db="EMBL/GenBank/DDBJ databases">
        <authorList>
            <person name="Legras J.-L."/>
            <person name="Devillers H."/>
            <person name="Grondin C."/>
        </authorList>
    </citation>
    <scope>NUCLEOTIDE SEQUENCE</scope>
    <source>
        <strain evidence="1">CLIB 1444</strain>
    </source>
</reference>
<accession>A0ACA9Y367</accession>
<dbReference type="Proteomes" id="UP001152531">
    <property type="component" value="Unassembled WGS sequence"/>
</dbReference>
<organism evidence="1 2">
    <name type="scientific">[Candida] jaroonii</name>
    <dbReference type="NCBI Taxonomy" id="467808"/>
    <lineage>
        <taxon>Eukaryota</taxon>
        <taxon>Fungi</taxon>
        <taxon>Dikarya</taxon>
        <taxon>Ascomycota</taxon>
        <taxon>Saccharomycotina</taxon>
        <taxon>Pichiomycetes</taxon>
        <taxon>Debaryomycetaceae</taxon>
        <taxon>Yamadazyma</taxon>
    </lineage>
</organism>
<gene>
    <name evidence="1" type="ORF">CLIB1444_02S07404</name>
</gene>
<proteinExistence type="predicted"/>
<keyword evidence="2" id="KW-1185">Reference proteome</keyword>
<evidence type="ECO:0000313" key="1">
    <source>
        <dbReference type="EMBL" id="CAH6719388.1"/>
    </source>
</evidence>
<comment type="caution">
    <text evidence="1">The sequence shown here is derived from an EMBL/GenBank/DDBJ whole genome shotgun (WGS) entry which is preliminary data.</text>
</comment>
<protein>
    <submittedName>
        <fullName evidence="1">Uncharacterized protein</fullName>
    </submittedName>
</protein>
<dbReference type="EMBL" id="CALSDN010000002">
    <property type="protein sequence ID" value="CAH6719388.1"/>
    <property type="molecule type" value="Genomic_DNA"/>
</dbReference>
<evidence type="ECO:0000313" key="2">
    <source>
        <dbReference type="Proteomes" id="UP001152531"/>
    </source>
</evidence>
<name>A0ACA9Y367_9ASCO</name>
<sequence>MARQSSGSQSLIQEAQERRREWTERERSKSQESETHKDKGDELEDIKIKYELQNRSLAKNNALMSAKITEMENKISDLINDNVSLRLVGRNDYKEDLQEKLDELEDNIYKKVDEIFGILQDFRNREGLKQSRHHSGHGTRTSVRLSEEILGTPTPMALPSQIQGTMKTKHSKTEKSLLSQEILEVSEESMDIESSTSDEKQSKSPKTPKAHQENKLKETSRLQLNQAKTKTNEFNDTENNQENKRRGRKSDIMPTRRLSRRRSEIDYAEPSLNKKLRRDKVELIDAVTDGNYKRPSKNDRVALGVIDTNVNRKKSSKKDGDIFDLVDTPPTNRRYTMTN</sequence>